<keyword evidence="3" id="KW-1185">Reference proteome</keyword>
<evidence type="ECO:0000313" key="2">
    <source>
        <dbReference type="EMBL" id="RKI87610.1"/>
    </source>
</evidence>
<dbReference type="InterPro" id="IPR029063">
    <property type="entry name" value="SAM-dependent_MTases_sf"/>
</dbReference>
<reference evidence="2 3" key="1">
    <citation type="submission" date="2018-09" db="EMBL/GenBank/DDBJ databases">
        <title>Murine metabolic-syndrome-specific gut microbial biobank.</title>
        <authorList>
            <person name="Liu C."/>
        </authorList>
    </citation>
    <scope>NUCLEOTIDE SEQUENCE [LARGE SCALE GENOMIC DNA]</scope>
    <source>
        <strain evidence="2 3">0.1xD8-82</strain>
    </source>
</reference>
<dbReference type="Proteomes" id="UP000280696">
    <property type="component" value="Unassembled WGS sequence"/>
</dbReference>
<dbReference type="AlphaFoldDB" id="A0A3A9A768"/>
<dbReference type="Gene3D" id="3.40.50.720">
    <property type="entry name" value="NAD(P)-binding Rossmann-like Domain"/>
    <property type="match status" value="1"/>
</dbReference>
<comment type="caution">
    <text evidence="2">The sequence shown here is derived from an EMBL/GenBank/DDBJ whole genome shotgun (WGS) entry which is preliminary data.</text>
</comment>
<sequence>MNVVGGIMKFVIYGAGYRGKRLIHFLGKENVVVFIDGDLKKVGTTYLEKPVITISEYKIKYSNFFIIISPVNTNEITKLLRENGIFQYNILPELPSEFNGYGNCSLVDICSALVRKLHNIIYLYGINAYSLMLYDAFRESFDVHLVKSDKDRELISEWVKNNYTDIVIEDVSDIAEGHVLLTIRMEEKEKEKLFLKNQVLDAFYFSCNMEYYYNSQVQKFRLEHGSGERCFIVANGPSLKIEDLELLKDEFCFGMNKIFMATNSWKPNVYVCSDSFLINDMTDKIADYDCKCKFIGDSGEKYWEKAQQNSYKIHVVAADSYGILPPFSEDICQKIYGYYTVTYVCMQIACFMGFREIYLLGVDCNYIRGSAENYFYKNEKVDNLDHNEYGMIMAFKAAKKYADEHGIKIYNATRGGMLEVFERVDLDSVLNLETDIK</sequence>
<evidence type="ECO:0000259" key="1">
    <source>
        <dbReference type="Pfam" id="PF01973"/>
    </source>
</evidence>
<dbReference type="EMBL" id="RAYQ01000038">
    <property type="protein sequence ID" value="RKI87610.1"/>
    <property type="molecule type" value="Genomic_DNA"/>
</dbReference>
<accession>A0A3A9A768</accession>
<proteinExistence type="predicted"/>
<dbReference type="SUPFAM" id="SSF53335">
    <property type="entry name" value="S-adenosyl-L-methionine-dependent methyltransferases"/>
    <property type="match status" value="1"/>
</dbReference>
<dbReference type="InterPro" id="IPR002826">
    <property type="entry name" value="MptE-like"/>
</dbReference>
<feature type="domain" description="6-hydroxymethylpterin diphosphokinase MptE-like" evidence="1">
    <location>
        <begin position="208"/>
        <end position="367"/>
    </location>
</feature>
<dbReference type="OrthoDB" id="344900at2"/>
<dbReference type="Gene3D" id="3.90.1480.10">
    <property type="entry name" value="Alpha-2,3-sialyltransferase"/>
    <property type="match status" value="1"/>
</dbReference>
<name>A0A3A9A768_9FIRM</name>
<protein>
    <submittedName>
        <fullName evidence="2">DUF115 domain-containing protein</fullName>
    </submittedName>
</protein>
<organism evidence="2 3">
    <name type="scientific">Parablautia intestinalis</name>
    <dbReference type="NCBI Taxonomy" id="2320100"/>
    <lineage>
        <taxon>Bacteria</taxon>
        <taxon>Bacillati</taxon>
        <taxon>Bacillota</taxon>
        <taxon>Clostridia</taxon>
        <taxon>Lachnospirales</taxon>
        <taxon>Lachnospiraceae</taxon>
        <taxon>Parablautia</taxon>
    </lineage>
</organism>
<dbReference type="Pfam" id="PF01973">
    <property type="entry name" value="MptE-like"/>
    <property type="match status" value="1"/>
</dbReference>
<evidence type="ECO:0000313" key="3">
    <source>
        <dbReference type="Proteomes" id="UP000280696"/>
    </source>
</evidence>
<gene>
    <name evidence="2" type="ORF">D7V94_20710</name>
</gene>